<dbReference type="AlphaFoldDB" id="A0A0U2NL98"/>
<dbReference type="PROSITE" id="PS51833">
    <property type="entry name" value="HDOD"/>
    <property type="match status" value="1"/>
</dbReference>
<dbReference type="PATRIC" id="fig|1315283.4.peg.3665"/>
<dbReference type="PANTHER" id="PTHR33525:SF4">
    <property type="entry name" value="CYCLIC DI-GMP PHOSPHODIESTERASE CDGJ"/>
    <property type="match status" value="1"/>
</dbReference>
<sequence length="404" mass="46273">MSVFVARQAILNRRQNVVAYELLFRDSDKNYFPEISDGQATARLIMENQLNLGTRHITSGKKALINIGPESLKLDLCAFLPCKDVVIELLETIEPTDDNYELCRDLFHSNYKLALDDFVYTPQWERFLKLVNLIKFDIRQTPLPEIALVVKKLKKHKRIKILAEKIETPEEFELAYKMGFDYFQGYYFAKPTMLKQNDIDYNYALVIAIYAEVMKPNLDINVISGLFELDAALAYKLLRLINSGVFPIKSKISSLKQALVYLGQERLKKFVSLIVTAYTVKSKPAELMKMCVVRARFCELIAAQISKQQKGEAFLTGLFSLLDAILDQPMSLLVNKLPFPDDIKAALQGEKNTLHYILDTVKAYESGSWWALEQAVLLINIESKLLPNIYKQAVDWADSYKNIT</sequence>
<proteinExistence type="predicted"/>
<feature type="domain" description="EAL" evidence="1">
    <location>
        <begin position="1"/>
        <end position="205"/>
    </location>
</feature>
<dbReference type="Gene3D" id="1.10.3210.10">
    <property type="entry name" value="Hypothetical protein af1432"/>
    <property type="match status" value="1"/>
</dbReference>
<gene>
    <name evidence="3" type="ORF">PTRA_b0627</name>
</gene>
<dbReference type="Gene3D" id="3.20.20.450">
    <property type="entry name" value="EAL domain"/>
    <property type="match status" value="1"/>
</dbReference>
<accession>A0A0U2NL98</accession>
<evidence type="ECO:0008006" key="5">
    <source>
        <dbReference type="Google" id="ProtNLM"/>
    </source>
</evidence>
<dbReference type="InterPro" id="IPR001633">
    <property type="entry name" value="EAL_dom"/>
</dbReference>
<dbReference type="SUPFAM" id="SSF141868">
    <property type="entry name" value="EAL domain-like"/>
    <property type="match status" value="1"/>
</dbReference>
<dbReference type="InterPro" id="IPR052340">
    <property type="entry name" value="RNase_Y/CdgJ"/>
</dbReference>
<dbReference type="EMBL" id="CP011035">
    <property type="protein sequence ID" value="ALS35075.1"/>
    <property type="molecule type" value="Genomic_DNA"/>
</dbReference>
<dbReference type="InterPro" id="IPR014408">
    <property type="entry name" value="dGMP_Pdiesterase_EAL/HD-GYP"/>
</dbReference>
<dbReference type="SMART" id="SM00052">
    <property type="entry name" value="EAL"/>
    <property type="match status" value="1"/>
</dbReference>
<dbReference type="RefSeq" id="WP_058375029.1">
    <property type="nucleotide sequence ID" value="NZ_CP011035.1"/>
</dbReference>
<dbReference type="OrthoDB" id="9804751at2"/>
<dbReference type="PIRSF" id="PIRSF003180">
    <property type="entry name" value="DiGMPpdiest_YuxH"/>
    <property type="match status" value="1"/>
</dbReference>
<feature type="domain" description="HDOD" evidence="2">
    <location>
        <begin position="199"/>
        <end position="385"/>
    </location>
</feature>
<dbReference type="SUPFAM" id="SSF109604">
    <property type="entry name" value="HD-domain/PDEase-like"/>
    <property type="match status" value="1"/>
</dbReference>
<evidence type="ECO:0000313" key="3">
    <source>
        <dbReference type="EMBL" id="ALS35075.1"/>
    </source>
</evidence>
<dbReference type="Pfam" id="PF08668">
    <property type="entry name" value="HDOD"/>
    <property type="match status" value="1"/>
</dbReference>
<name>A0A0U2NL98_9GAMM</name>
<evidence type="ECO:0000259" key="2">
    <source>
        <dbReference type="PROSITE" id="PS51833"/>
    </source>
</evidence>
<dbReference type="InterPro" id="IPR013976">
    <property type="entry name" value="HDOD"/>
</dbReference>
<dbReference type="PANTHER" id="PTHR33525">
    <property type="match status" value="1"/>
</dbReference>
<dbReference type="PROSITE" id="PS50883">
    <property type="entry name" value="EAL"/>
    <property type="match status" value="1"/>
</dbReference>
<dbReference type="InterPro" id="IPR035919">
    <property type="entry name" value="EAL_sf"/>
</dbReference>
<dbReference type="Pfam" id="PF00563">
    <property type="entry name" value="EAL"/>
    <property type="match status" value="1"/>
</dbReference>
<evidence type="ECO:0000259" key="1">
    <source>
        <dbReference type="PROSITE" id="PS50883"/>
    </source>
</evidence>
<reference evidence="3 4" key="1">
    <citation type="submission" date="2015-03" db="EMBL/GenBank/DDBJ databases">
        <authorList>
            <person name="Murphy D."/>
        </authorList>
    </citation>
    <scope>NUCLEOTIDE SEQUENCE [LARGE SCALE GENOMIC DNA]</scope>
    <source>
        <strain evidence="3 4">KMM 520</strain>
    </source>
</reference>
<evidence type="ECO:0000313" key="4">
    <source>
        <dbReference type="Proteomes" id="UP000065261"/>
    </source>
</evidence>
<dbReference type="KEGG" id="ptn:PTRA_b0627"/>
<organism evidence="3">
    <name type="scientific">Pseudoalteromonas translucida KMM 520</name>
    <dbReference type="NCBI Taxonomy" id="1315283"/>
    <lineage>
        <taxon>Bacteria</taxon>
        <taxon>Pseudomonadati</taxon>
        <taxon>Pseudomonadota</taxon>
        <taxon>Gammaproteobacteria</taxon>
        <taxon>Alteromonadales</taxon>
        <taxon>Pseudoalteromonadaceae</taxon>
        <taxon>Pseudoalteromonas</taxon>
    </lineage>
</organism>
<dbReference type="Proteomes" id="UP000065261">
    <property type="component" value="Chromosome II"/>
</dbReference>
<protein>
    <recommendedName>
        <fullName evidence="5">Histidine kinase</fullName>
    </recommendedName>
</protein>